<dbReference type="InterPro" id="IPR012910">
    <property type="entry name" value="Plug_dom"/>
</dbReference>
<dbReference type="SUPFAM" id="SSF56935">
    <property type="entry name" value="Porins"/>
    <property type="match status" value="1"/>
</dbReference>
<evidence type="ECO:0000313" key="14">
    <source>
        <dbReference type="EMBL" id="KAA9014710.1"/>
    </source>
</evidence>
<dbReference type="Pfam" id="PF00593">
    <property type="entry name" value="TonB_dep_Rec_b-barrel"/>
    <property type="match status" value="1"/>
</dbReference>
<protein>
    <submittedName>
        <fullName evidence="15">TonB-dependent receptor</fullName>
    </submittedName>
</protein>
<feature type="domain" description="Secretin/TonB short N-terminal" evidence="13">
    <location>
        <begin position="58"/>
        <end position="109"/>
    </location>
</feature>
<keyword evidence="5 10" id="KW-0812">Transmembrane</keyword>
<dbReference type="SMART" id="SM00965">
    <property type="entry name" value="STN"/>
    <property type="match status" value="1"/>
</dbReference>
<keyword evidence="3 10" id="KW-1134">Transmembrane beta strand</keyword>
<evidence type="ECO:0000256" key="9">
    <source>
        <dbReference type="ARBA" id="ARBA00023237"/>
    </source>
</evidence>
<evidence type="ECO:0000313" key="16">
    <source>
        <dbReference type="Proteomes" id="UP000325933"/>
    </source>
</evidence>
<keyword evidence="9 10" id="KW-0998">Cell outer membrane</keyword>
<keyword evidence="6" id="KW-0408">Iron</keyword>
<evidence type="ECO:0000256" key="1">
    <source>
        <dbReference type="ARBA" id="ARBA00004571"/>
    </source>
</evidence>
<dbReference type="Gene3D" id="2.170.130.10">
    <property type="entry name" value="TonB-dependent receptor, plug domain"/>
    <property type="match status" value="1"/>
</dbReference>
<keyword evidence="2 10" id="KW-0813">Transport</keyword>
<feature type="chain" id="PRO_5023810202" evidence="12">
    <location>
        <begin position="21"/>
        <end position="996"/>
    </location>
</feature>
<dbReference type="PROSITE" id="PS52016">
    <property type="entry name" value="TONB_DEPENDENT_REC_3"/>
    <property type="match status" value="1"/>
</dbReference>
<evidence type="ECO:0000259" key="13">
    <source>
        <dbReference type="SMART" id="SM00965"/>
    </source>
</evidence>
<keyword evidence="8 10" id="KW-0472">Membrane</keyword>
<keyword evidence="17" id="KW-1185">Reference proteome</keyword>
<comment type="subcellular location">
    <subcellularLocation>
        <location evidence="1 10">Cell outer membrane</location>
        <topology evidence="1 10">Multi-pass membrane protein</topology>
    </subcellularLocation>
</comment>
<sequence length="996" mass="105996">MRTQIIAALFRGTSPLIVMAAASAQPASAQVAETRIAFAIAPGALSTALAQYAEQAKVQLIYTPALAAGRKSTGIKGQFSPREALARLLAGTGIAVRQVGRDVFMLSGAQSEADEAGEVRSPVFTDERPQDIIVTGSHIHGAPPTASPTKVVTRSDIERGGYSSVAQALQAMPGNFGGMATEQSALTYADRSGSNTTLASGVNLRGLGPQATLVLVNGRRVAGSGMMGDFADISSIPMSALDRVEIITDGASALYGSDAVAGVVNIILKEDFDGLEMRLRGGTVTQGHARELQFSQTAGKSWGSGSLLLSYEYQRRVALRSADRAYARSADSRPFGGTDRRYPYSSPGNVLGFDESGALVPTYAIPAGQDGTGLTAADFLAGEANLENFREGTDLSPDQKRHSLYARVSQSLTDAIQLFAEGRFSHRKFSSLTSGYATILSITDANPWFVSPTGASSDLIGYAFTQELGPVRSAGTARSYAFTGGLQAELGADWKLSSYLAYAAQRDRNRTDQLANEYLFAEALGSIADDPASAFSAQRDGYFNPYGDGNANSRALLQAISGYSDYESRSNILTADMVADGSLFSLPGGSVKLAVGANYRRERFHSQAVDFIFSPTPAAGKPADYSRSIWAGFAELAVPLFGPDNARAGLQQLDFSAAVRAERYDDFGSTANPKFSLRWVPVDGMAIRATWGTSFRAPNLRELGAPETANLRIATNEAGNSVVVIQRSGGNTGLSPEKAKSWTVGLDLTPSSLAGLTASLTAFRTIFSGRISNVVQQNFSSALTDPIYAPFVRWVSPGTNADDLAFVEELLSRSGASNPYPVESIAAVVDARYVNTGRVDVAGGDFDINYVFERGSNRFNIGVGATYLERWREQVTPDSPAVDRRNVAGRPVDLKGRMTIGWARGPFDTQIALNHVDAFRDEAGKRIKAWNTVDMRIAYKSKASTGIASGFTISLAAQNLFDKAPPFYDSTAGAGYDGSNADATGRFIALEIARRW</sequence>
<evidence type="ECO:0000256" key="3">
    <source>
        <dbReference type="ARBA" id="ARBA00022452"/>
    </source>
</evidence>
<evidence type="ECO:0000256" key="10">
    <source>
        <dbReference type="PROSITE-ProRule" id="PRU01360"/>
    </source>
</evidence>
<evidence type="ECO:0000256" key="2">
    <source>
        <dbReference type="ARBA" id="ARBA00022448"/>
    </source>
</evidence>
<evidence type="ECO:0000256" key="12">
    <source>
        <dbReference type="SAM" id="SignalP"/>
    </source>
</evidence>
<dbReference type="Proteomes" id="UP000326364">
    <property type="component" value="Unassembled WGS sequence"/>
</dbReference>
<organism evidence="15 16">
    <name type="scientific">Sphingobium limneticum</name>
    <dbReference type="NCBI Taxonomy" id="1007511"/>
    <lineage>
        <taxon>Bacteria</taxon>
        <taxon>Pseudomonadati</taxon>
        <taxon>Pseudomonadota</taxon>
        <taxon>Alphaproteobacteria</taxon>
        <taxon>Sphingomonadales</taxon>
        <taxon>Sphingomonadaceae</taxon>
        <taxon>Sphingobium</taxon>
    </lineage>
</organism>
<dbReference type="Pfam" id="PF07660">
    <property type="entry name" value="STN"/>
    <property type="match status" value="1"/>
</dbReference>
<dbReference type="EMBL" id="VYQA01000012">
    <property type="protein sequence ID" value="KAA9027723.1"/>
    <property type="molecule type" value="Genomic_DNA"/>
</dbReference>
<keyword evidence="4" id="KW-0410">Iron transport</keyword>
<evidence type="ECO:0000313" key="17">
    <source>
        <dbReference type="Proteomes" id="UP000326364"/>
    </source>
</evidence>
<feature type="signal peptide" evidence="12">
    <location>
        <begin position="1"/>
        <end position="20"/>
    </location>
</feature>
<comment type="similarity">
    <text evidence="10 11">Belongs to the TonB-dependent receptor family.</text>
</comment>
<dbReference type="PANTHER" id="PTHR47234:SF2">
    <property type="entry name" value="TONB-DEPENDENT RECEPTOR"/>
    <property type="match status" value="1"/>
</dbReference>
<keyword evidence="4" id="KW-0406">Ion transport</keyword>
<dbReference type="EMBL" id="VYQB01000012">
    <property type="protein sequence ID" value="KAA9014710.1"/>
    <property type="molecule type" value="Genomic_DNA"/>
</dbReference>
<dbReference type="InterPro" id="IPR037066">
    <property type="entry name" value="Plug_dom_sf"/>
</dbReference>
<keyword evidence="7 11" id="KW-0798">TonB box</keyword>
<dbReference type="InterPro" id="IPR011662">
    <property type="entry name" value="Secretin/TonB_short_N"/>
</dbReference>
<dbReference type="Gene3D" id="2.40.170.20">
    <property type="entry name" value="TonB-dependent receptor, beta-barrel domain"/>
    <property type="match status" value="1"/>
</dbReference>
<evidence type="ECO:0000256" key="11">
    <source>
        <dbReference type="RuleBase" id="RU003357"/>
    </source>
</evidence>
<dbReference type="RefSeq" id="WP_150426423.1">
    <property type="nucleotide sequence ID" value="NZ_VYQA01000012.1"/>
</dbReference>
<gene>
    <name evidence="15" type="ORF">F4U95_16350</name>
    <name evidence="14" type="ORF">F4U96_16225</name>
</gene>
<keyword evidence="12" id="KW-0732">Signal</keyword>
<evidence type="ECO:0000256" key="5">
    <source>
        <dbReference type="ARBA" id="ARBA00022692"/>
    </source>
</evidence>
<dbReference type="InterPro" id="IPR000531">
    <property type="entry name" value="Beta-barrel_TonB"/>
</dbReference>
<dbReference type="GO" id="GO:0006826">
    <property type="term" value="P:iron ion transport"/>
    <property type="evidence" value="ECO:0007669"/>
    <property type="project" value="UniProtKB-KW"/>
</dbReference>
<dbReference type="Pfam" id="PF07715">
    <property type="entry name" value="Plug"/>
    <property type="match status" value="1"/>
</dbReference>
<reference evidence="16 17" key="1">
    <citation type="submission" date="2019-09" db="EMBL/GenBank/DDBJ databases">
        <authorList>
            <person name="Feng G."/>
        </authorList>
    </citation>
    <scope>NUCLEOTIDE SEQUENCE [LARGE SCALE GENOMIC DNA]</scope>
    <source>
        <strain evidence="15 16">KACC 19283</strain>
        <strain evidence="14 17">KACC 19284</strain>
    </source>
</reference>
<evidence type="ECO:0000256" key="6">
    <source>
        <dbReference type="ARBA" id="ARBA00023004"/>
    </source>
</evidence>
<evidence type="ECO:0000256" key="8">
    <source>
        <dbReference type="ARBA" id="ARBA00023136"/>
    </source>
</evidence>
<evidence type="ECO:0000256" key="7">
    <source>
        <dbReference type="ARBA" id="ARBA00023077"/>
    </source>
</evidence>
<evidence type="ECO:0000313" key="15">
    <source>
        <dbReference type="EMBL" id="KAA9027723.1"/>
    </source>
</evidence>
<dbReference type="GO" id="GO:0009279">
    <property type="term" value="C:cell outer membrane"/>
    <property type="evidence" value="ECO:0007669"/>
    <property type="project" value="UniProtKB-SubCell"/>
</dbReference>
<keyword evidence="15" id="KW-0675">Receptor</keyword>
<dbReference type="Gene3D" id="3.55.50.30">
    <property type="match status" value="1"/>
</dbReference>
<name>A0A5J5HYW9_9SPHN</name>
<dbReference type="AlphaFoldDB" id="A0A5J5HYW9"/>
<evidence type="ECO:0000256" key="4">
    <source>
        <dbReference type="ARBA" id="ARBA00022496"/>
    </source>
</evidence>
<dbReference type="InterPro" id="IPR039426">
    <property type="entry name" value="TonB-dep_rcpt-like"/>
</dbReference>
<dbReference type="Proteomes" id="UP000325933">
    <property type="component" value="Unassembled WGS sequence"/>
</dbReference>
<dbReference type="PANTHER" id="PTHR47234">
    <property type="match status" value="1"/>
</dbReference>
<accession>A0A5J5HYW9</accession>
<comment type="caution">
    <text evidence="15">The sequence shown here is derived from an EMBL/GenBank/DDBJ whole genome shotgun (WGS) entry which is preliminary data.</text>
</comment>
<dbReference type="InterPro" id="IPR036942">
    <property type="entry name" value="Beta-barrel_TonB_sf"/>
</dbReference>
<proteinExistence type="inferred from homology"/>